<sequence length="1720" mass="190005">MFWGIEVTATQPVKFTPPYTLHITNACLGVNLKASEERNVLQVKIDGVTHCICSLRLGGAEHFSFDTIMEEGKEVIFSVSGKNSIHLTGYFVDSMLNEEDSDEEESDLEDDKALMNGLEGEDDEDDEDDEDEMDFDDDSDDDDEEEFSISEADQKIMNEILASGSKRKAAAVEPKGQPTQKQLKLETPTKKDQPQQAKKEATPQKKDNTPQKKQTTPEPVSATSKQSPNKKEQPQQQKPAAEKKKEEIGGKTVTLKSGLQYQDVMVGTGPQVVPGKTVTVHYTGKLTNGKVFDSSVRSGRPFPFRLGAGEVIKGWDMGVAGMKVGGKRTLICPPSLAYGSKSLPGIPANSTLIFDVEVLKGVMKNILFVFLLLFSITIGYRVVDYTDPSVFNNDCYASVINGKCNYGHVIGIYMTSSSEESVQSITSRGGTISSFSVLQSSSRGTLITFNFEVDIGNGTLEVTTSTSPISLMSITFDCIAQPDWGATRAINWYRKPNGIGFTTSYQFQFQKAVGLKIKASDSDPYFCVSLAQGYDTVVIDCSLSLIEVTKTYNSTFGVTITNRYLDQISTAIPTFVNPGNSLSVTQDMEYYLTTPNINLPSSRVFYQVRITNYSDYYIAAYKSHNILLPSINIFGNQQNRTLLAIDSFVPPPGNTATFNNIYTSVFFYNSDYKESATLSYSTNLEDDSTTQIAQIASNSYVFRGSTIISYLPTLTRFTFTGDSNVNDFLVNDRLDYPYGVISRSLTTFLFTYHVEVNFVTALRSSYYFGFNTTPLNYAVNSGVIDIVKPSIVDVNYIDLDGMTMIIQVSATDDISGVFEIRICPYDKGGNIVLGTKDIVSGSTMNGTWEKYIDYSDFELYFSLRTIQFNIRDLSGNLAQVTYVNAAPIPLFPKLTSTSDYIQNRFKISSLVFQQSTMDVSISDQSNTLYVNFTNANIYSKIKLSLDSGDLKANGFRGAWDKVKKLFVINFVVKARAFEGPVYFTLTYQGFVYSSAGLSSYGINVTPLSLVSTYADRMPPQVSSIQASPALASVTGGIISWTLNVTDTHNGIKNITFFVTSNLDPLSPIIFNYLPTGSPKDFQSQNVVPIVPQCQNQVFSISYMELVDSSNQVAIYDKYNLYTTPTDTLISPFLEILDGVESLLSIQVSCAQSLPNEQLPYVSVLNRTIITLDVGSLTDRQLNFSFAVTSALYQMSSTHIPTCYLQGSIYQKLSSKSSLVQSQNQTAIFSCSFDVPYGFGLPLNFIMFSVFGYSDVNLNIGGSTSYALMAYGRDPRIPILYTPHSPVIEKVLPFSSRGGDITIVGYNFPRTTDITSIIAYNDRDTGTVTTVYPNEYKVFQTQTMVVFTGILPDTNPFKIILQSFYNSTVFKVTPYIDNSVGPDTPSPSPQQCFGNPPCNEGIGGTCTPNGCVCKSGYFGNDCTGKNIPNIPTINNTYPSSGSVLPESLVKTLVSIHSLRELTFDGTIVTTHRFPSWDYVNSSVSEGSNQQVHTYSTSFEYLSVQTNISIYINYFKEQQTVLFAGELLEMVPSSIKYRVEISKYQFSASLNYLELVMATSIESESSNTDSCTYLESGKTVGTNEDYVKLQINGNSLYGRFINRALIDSRIQSITNRILSNETDQTSQYFNQYIAIQIPHYKKLAILDPDFSLLIDSEDASTKSNSVCSESDSGLSRNQLIGIIVGSAIGGLIVIGLLVTIAYRHSITFRVGIHKLKKLKVNQ</sequence>
<dbReference type="Pfam" id="PF00254">
    <property type="entry name" value="FKBP_C"/>
    <property type="match status" value="1"/>
</dbReference>
<dbReference type="GO" id="GO:0003755">
    <property type="term" value="F:peptidyl-prolyl cis-trans isomerase activity"/>
    <property type="evidence" value="ECO:0007669"/>
    <property type="project" value="UniProtKB-KW"/>
</dbReference>
<dbReference type="Gene3D" id="2.60.120.340">
    <property type="entry name" value="Nucleoplasmin core domain"/>
    <property type="match status" value="1"/>
</dbReference>
<dbReference type="Pfam" id="PF23034">
    <property type="entry name" value="DUF7035"/>
    <property type="match status" value="1"/>
</dbReference>
<protein>
    <recommendedName>
        <fullName evidence="2 5">peptidylprolyl isomerase</fullName>
        <ecNumber evidence="2 5">5.2.1.8</ecNumber>
    </recommendedName>
</protein>
<dbReference type="Gene3D" id="3.10.50.40">
    <property type="match status" value="1"/>
</dbReference>
<dbReference type="InterPro" id="IPR055462">
    <property type="entry name" value="DUF7034"/>
</dbReference>
<dbReference type="Pfam" id="PF23033">
    <property type="entry name" value="DUF7034"/>
    <property type="match status" value="1"/>
</dbReference>
<comment type="caution">
    <text evidence="9">The sequence shown here is derived from an EMBL/GenBank/DDBJ whole genome shotgun (WGS) entry which is preliminary data.</text>
</comment>
<evidence type="ECO:0000259" key="8">
    <source>
        <dbReference type="PROSITE" id="PS50059"/>
    </source>
</evidence>
<keyword evidence="4 5" id="KW-0413">Isomerase</keyword>
<evidence type="ECO:0000256" key="6">
    <source>
        <dbReference type="SAM" id="MobiDB-lite"/>
    </source>
</evidence>
<dbReference type="InterPro" id="IPR046357">
    <property type="entry name" value="PPIase_dom_sf"/>
</dbReference>
<dbReference type="Proteomes" id="UP000076078">
    <property type="component" value="Unassembled WGS sequence"/>
</dbReference>
<accession>A0A151ZJT8</accession>
<dbReference type="InterPro" id="IPR054484">
    <property type="entry name" value="ComC_SSD"/>
</dbReference>
<feature type="compositionally biased region" description="Basic and acidic residues" evidence="6">
    <location>
        <begin position="240"/>
        <end position="249"/>
    </location>
</feature>
<comment type="catalytic activity">
    <reaction evidence="1 5">
        <text>[protein]-peptidylproline (omega=180) = [protein]-peptidylproline (omega=0)</text>
        <dbReference type="Rhea" id="RHEA:16237"/>
        <dbReference type="Rhea" id="RHEA-COMP:10747"/>
        <dbReference type="Rhea" id="RHEA-COMP:10748"/>
        <dbReference type="ChEBI" id="CHEBI:83833"/>
        <dbReference type="ChEBI" id="CHEBI:83834"/>
        <dbReference type="EC" id="5.2.1.8"/>
    </reaction>
</comment>
<gene>
    <name evidence="9" type="ORF">DLAC_04537</name>
</gene>
<evidence type="ECO:0000256" key="7">
    <source>
        <dbReference type="SAM" id="Phobius"/>
    </source>
</evidence>
<dbReference type="PROSITE" id="PS50059">
    <property type="entry name" value="FKBP_PPIASE"/>
    <property type="match status" value="1"/>
</dbReference>
<evidence type="ECO:0000256" key="3">
    <source>
        <dbReference type="ARBA" id="ARBA00023110"/>
    </source>
</evidence>
<dbReference type="EMBL" id="LODT01000022">
    <property type="protein sequence ID" value="KYQ94243.1"/>
    <property type="molecule type" value="Genomic_DNA"/>
</dbReference>
<feature type="domain" description="PPIase FKBP-type" evidence="8">
    <location>
        <begin position="275"/>
        <end position="362"/>
    </location>
</feature>
<dbReference type="OrthoDB" id="77911at2759"/>
<evidence type="ECO:0000256" key="2">
    <source>
        <dbReference type="ARBA" id="ARBA00013194"/>
    </source>
</evidence>
<evidence type="ECO:0000256" key="1">
    <source>
        <dbReference type="ARBA" id="ARBA00000971"/>
    </source>
</evidence>
<evidence type="ECO:0000313" key="9">
    <source>
        <dbReference type="EMBL" id="KYQ94243.1"/>
    </source>
</evidence>
<keyword evidence="7" id="KW-0472">Membrane</keyword>
<dbReference type="FunFam" id="3.10.50.40:FF:000006">
    <property type="entry name" value="Peptidyl-prolyl cis-trans isomerase"/>
    <property type="match status" value="1"/>
</dbReference>
<reference evidence="9 10" key="1">
    <citation type="submission" date="2015-12" db="EMBL/GenBank/DDBJ databases">
        <title>Dictyostelia acquired genes for synthesis and detection of signals that induce cell-type specialization by lateral gene transfer from prokaryotes.</title>
        <authorList>
            <person name="Gloeckner G."/>
            <person name="Schaap P."/>
        </authorList>
    </citation>
    <scope>NUCLEOTIDE SEQUENCE [LARGE SCALE GENOMIC DNA]</scope>
    <source>
        <strain evidence="9 10">TK</strain>
    </source>
</reference>
<dbReference type="InParanoid" id="A0A151ZJT8"/>
<evidence type="ECO:0000256" key="4">
    <source>
        <dbReference type="ARBA" id="ARBA00023235"/>
    </source>
</evidence>
<keyword evidence="10" id="KW-1185">Reference proteome</keyword>
<feature type="region of interest" description="Disordered" evidence="6">
    <location>
        <begin position="117"/>
        <end position="154"/>
    </location>
</feature>
<evidence type="ECO:0000313" key="10">
    <source>
        <dbReference type="Proteomes" id="UP000076078"/>
    </source>
</evidence>
<dbReference type="InterPro" id="IPR041232">
    <property type="entry name" value="NPL"/>
</dbReference>
<name>A0A151ZJT8_TIELA</name>
<dbReference type="Pfam" id="PF17800">
    <property type="entry name" value="NPL"/>
    <property type="match status" value="1"/>
</dbReference>
<feature type="transmembrane region" description="Helical" evidence="7">
    <location>
        <begin position="1677"/>
        <end position="1700"/>
    </location>
</feature>
<dbReference type="InterPro" id="IPR001179">
    <property type="entry name" value="PPIase_FKBP_dom"/>
</dbReference>
<dbReference type="SUPFAM" id="SSF54534">
    <property type="entry name" value="FKBP-like"/>
    <property type="match status" value="1"/>
</dbReference>
<dbReference type="Pfam" id="PF22933">
    <property type="entry name" value="ComC_SSD"/>
    <property type="match status" value="1"/>
</dbReference>
<proteinExistence type="predicted"/>
<feature type="compositionally biased region" description="Basic and acidic residues" evidence="6">
    <location>
        <begin position="183"/>
        <end position="210"/>
    </location>
</feature>
<organism evidence="9 10">
    <name type="scientific">Tieghemostelium lacteum</name>
    <name type="common">Slime mold</name>
    <name type="synonym">Dictyostelium lacteum</name>
    <dbReference type="NCBI Taxonomy" id="361077"/>
    <lineage>
        <taxon>Eukaryota</taxon>
        <taxon>Amoebozoa</taxon>
        <taxon>Evosea</taxon>
        <taxon>Eumycetozoa</taxon>
        <taxon>Dictyostelia</taxon>
        <taxon>Dictyosteliales</taxon>
        <taxon>Raperosteliaceae</taxon>
        <taxon>Tieghemostelium</taxon>
    </lineage>
</organism>
<feature type="compositionally biased region" description="Acidic residues" evidence="6">
    <location>
        <begin position="119"/>
        <end position="148"/>
    </location>
</feature>
<dbReference type="InterPro" id="IPR056645">
    <property type="entry name" value="DUF7743"/>
</dbReference>
<feature type="region of interest" description="Disordered" evidence="6">
    <location>
        <begin position="166"/>
        <end position="251"/>
    </location>
</feature>
<dbReference type="STRING" id="361077.A0A151ZJT8"/>
<keyword evidence="7" id="KW-1133">Transmembrane helix</keyword>
<dbReference type="EC" id="5.2.1.8" evidence="2 5"/>
<dbReference type="InterPro" id="IPR055463">
    <property type="entry name" value="DUF7035"/>
</dbReference>
<feature type="compositionally biased region" description="Polar residues" evidence="6">
    <location>
        <begin position="211"/>
        <end position="227"/>
    </location>
</feature>
<keyword evidence="7" id="KW-0812">Transmembrane</keyword>
<keyword evidence="3 5" id="KW-0697">Rotamase</keyword>
<evidence type="ECO:0000256" key="5">
    <source>
        <dbReference type="PROSITE-ProRule" id="PRU00277"/>
    </source>
</evidence>
<dbReference type="PANTHER" id="PTHR31378">
    <property type="entry name" value="EGF-LIKE DOMAIN-CONTAINING PROTEIN-RELATED-RELATED"/>
    <property type="match status" value="1"/>
</dbReference>
<dbReference type="Pfam" id="PF24893">
    <property type="entry name" value="DUF7743"/>
    <property type="match status" value="1"/>
</dbReference>